<comment type="caution">
    <text evidence="1">The sequence shown here is derived from an EMBL/GenBank/DDBJ whole genome shotgun (WGS) entry which is preliminary data.</text>
</comment>
<dbReference type="EMBL" id="JARAOO010000009">
    <property type="protein sequence ID" value="KAJ7956896.1"/>
    <property type="molecule type" value="Genomic_DNA"/>
</dbReference>
<protein>
    <submittedName>
        <fullName evidence="1">Uncharacterized protein</fullName>
    </submittedName>
</protein>
<proteinExistence type="predicted"/>
<dbReference type="Proteomes" id="UP001163823">
    <property type="component" value="Chromosome 9"/>
</dbReference>
<sequence length="152" mass="16870">MVLLRLRKLFNIPGSCPLGGPAKTEEKPTNHKKKKMKMRVIVDVSALPSSSLCSSSTTLTSSQSGTRVVYKRRSLRVRVKHSESDVDAIGLPLEMLLVMAQVLYGRDTAGERMSLIICHRYFSYSLVTLTSSNELCLHNESMESLAIAHNAF</sequence>
<organism evidence="1 2">
    <name type="scientific">Quillaja saponaria</name>
    <name type="common">Soap bark tree</name>
    <dbReference type="NCBI Taxonomy" id="32244"/>
    <lineage>
        <taxon>Eukaryota</taxon>
        <taxon>Viridiplantae</taxon>
        <taxon>Streptophyta</taxon>
        <taxon>Embryophyta</taxon>
        <taxon>Tracheophyta</taxon>
        <taxon>Spermatophyta</taxon>
        <taxon>Magnoliopsida</taxon>
        <taxon>eudicotyledons</taxon>
        <taxon>Gunneridae</taxon>
        <taxon>Pentapetalae</taxon>
        <taxon>rosids</taxon>
        <taxon>fabids</taxon>
        <taxon>Fabales</taxon>
        <taxon>Quillajaceae</taxon>
        <taxon>Quillaja</taxon>
    </lineage>
</organism>
<evidence type="ECO:0000313" key="2">
    <source>
        <dbReference type="Proteomes" id="UP001163823"/>
    </source>
</evidence>
<keyword evidence="2" id="KW-1185">Reference proteome</keyword>
<evidence type="ECO:0000313" key="1">
    <source>
        <dbReference type="EMBL" id="KAJ7956896.1"/>
    </source>
</evidence>
<dbReference type="AlphaFoldDB" id="A0AAD7LGE4"/>
<reference evidence="1" key="1">
    <citation type="journal article" date="2023" name="Science">
        <title>Elucidation of the pathway for biosynthesis of saponin adjuvants from the soapbark tree.</title>
        <authorList>
            <person name="Reed J."/>
            <person name="Orme A."/>
            <person name="El-Demerdash A."/>
            <person name="Owen C."/>
            <person name="Martin L.B.B."/>
            <person name="Misra R.C."/>
            <person name="Kikuchi S."/>
            <person name="Rejzek M."/>
            <person name="Martin A.C."/>
            <person name="Harkess A."/>
            <person name="Leebens-Mack J."/>
            <person name="Louveau T."/>
            <person name="Stephenson M.J."/>
            <person name="Osbourn A."/>
        </authorList>
    </citation>
    <scope>NUCLEOTIDE SEQUENCE</scope>
    <source>
        <strain evidence="1">S10</strain>
    </source>
</reference>
<gene>
    <name evidence="1" type="ORF">O6P43_023271</name>
</gene>
<dbReference type="KEGG" id="qsa:O6P43_023271"/>
<accession>A0AAD7LGE4</accession>
<name>A0AAD7LGE4_QUISA</name>